<evidence type="ECO:0000256" key="10">
    <source>
        <dbReference type="ARBA" id="ARBA00023136"/>
    </source>
</evidence>
<proteinExistence type="inferred from homology"/>
<keyword evidence="3" id="KW-0997">Cell inner membrane</keyword>
<keyword evidence="10 12" id="KW-0472">Membrane</keyword>
<dbReference type="GO" id="GO:0005886">
    <property type="term" value="C:plasma membrane"/>
    <property type="evidence" value="ECO:0007669"/>
    <property type="project" value="UniProtKB-SubCell"/>
</dbReference>
<evidence type="ECO:0000256" key="6">
    <source>
        <dbReference type="ARBA" id="ARBA00022692"/>
    </source>
</evidence>
<feature type="transmembrane region" description="Helical" evidence="12">
    <location>
        <begin position="12"/>
        <end position="28"/>
    </location>
</feature>
<dbReference type="CDD" id="cd06853">
    <property type="entry name" value="GT_WecA_like"/>
    <property type="match status" value="1"/>
</dbReference>
<dbReference type="Pfam" id="PF00953">
    <property type="entry name" value="Glycos_transf_4"/>
    <property type="match status" value="1"/>
</dbReference>
<organism evidence="13">
    <name type="scientific">invertebrate metagenome</name>
    <dbReference type="NCBI Taxonomy" id="1711999"/>
    <lineage>
        <taxon>unclassified sequences</taxon>
        <taxon>metagenomes</taxon>
        <taxon>organismal metagenomes</taxon>
    </lineage>
</organism>
<dbReference type="GO" id="GO:0016757">
    <property type="term" value="F:glycosyltransferase activity"/>
    <property type="evidence" value="ECO:0007669"/>
    <property type="project" value="UniProtKB-KW"/>
</dbReference>
<dbReference type="AlphaFoldDB" id="A0A2H9T6D0"/>
<dbReference type="InterPro" id="IPR012750">
    <property type="entry name" value="ECA_WecA-rel"/>
</dbReference>
<evidence type="ECO:0000256" key="4">
    <source>
        <dbReference type="ARBA" id="ARBA00022676"/>
    </source>
</evidence>
<dbReference type="InterPro" id="IPR018480">
    <property type="entry name" value="PNAcMuramoyl-5peptid_Trfase_CS"/>
</dbReference>
<keyword evidence="11" id="KW-0464">Manganese</keyword>
<feature type="transmembrane region" description="Helical" evidence="12">
    <location>
        <begin position="247"/>
        <end position="269"/>
    </location>
</feature>
<accession>A0A2H9T6D0</accession>
<dbReference type="InterPro" id="IPR000715">
    <property type="entry name" value="Glycosyl_transferase_4"/>
</dbReference>
<evidence type="ECO:0000256" key="5">
    <source>
        <dbReference type="ARBA" id="ARBA00022679"/>
    </source>
</evidence>
<evidence type="ECO:0000256" key="8">
    <source>
        <dbReference type="ARBA" id="ARBA00022985"/>
    </source>
</evidence>
<dbReference type="GO" id="GO:0030145">
    <property type="term" value="F:manganese ion binding"/>
    <property type="evidence" value="ECO:0007669"/>
    <property type="project" value="InterPro"/>
</dbReference>
<sequence>MQSLLEENSIIRFLFVFLLGIILIRIWRTIACKTGLVDKPDARKLHAGVIPLVGGLAVYSSIVIVAVILGRNNTEFLCYLALSGILVVTGTLDDKFTISAKFRLFIEFVAACVMIFGAGVYVKSLGNLFGLGDIALPLVVALPFTLLLVAGYINAMNMSDGIDGMAASLSVMTIITLLILMHGRDNLFILPIVTLAAALMAFLVYNLQLIKGIRKVFLGDAGSMLLGFTFVWLVIRLSEGDRFIQAQFSPVTALYVLGLPLVDMVSTIIRRMKKGQNPLKPDRTHVHHILLRAGFTLRQTLLITIVLGAIFHGIGISLHYASAPDWAQFAVFLGICGIYYRAVAKAFRLSQILRLLRKTRHPVRLVKALVIYRRQRKHRLAEQRLNRNLTHQINH</sequence>
<dbReference type="GO" id="GO:0036380">
    <property type="term" value="F:UDP-N-acetylglucosamine-undecaprenyl-phosphate N-acetylglucosaminephosphotransferase activity"/>
    <property type="evidence" value="ECO:0007669"/>
    <property type="project" value="UniProtKB-EC"/>
</dbReference>
<evidence type="ECO:0000256" key="1">
    <source>
        <dbReference type="ARBA" id="ARBA00004651"/>
    </source>
</evidence>
<keyword evidence="6 12" id="KW-0812">Transmembrane</keyword>
<evidence type="ECO:0000256" key="7">
    <source>
        <dbReference type="ARBA" id="ARBA00022842"/>
    </source>
</evidence>
<evidence type="ECO:0000256" key="2">
    <source>
        <dbReference type="ARBA" id="ARBA00022475"/>
    </source>
</evidence>
<reference evidence="13" key="1">
    <citation type="journal article" date="2017" name="Appl. Environ. Microbiol.">
        <title>Molecular characterization of an Endozoicomonas-like organism causing infection in king scallop Pecten maximus L.</title>
        <authorList>
            <person name="Cano I."/>
            <person name="van Aerle R."/>
            <person name="Ross S."/>
            <person name="Verner-Jeffreys D.W."/>
            <person name="Paley R.K."/>
            <person name="Rimmer G."/>
            <person name="Ryder D."/>
            <person name="Hooper P."/>
            <person name="Stone D."/>
            <person name="Feist S.W."/>
        </authorList>
    </citation>
    <scope>NUCLEOTIDE SEQUENCE</scope>
</reference>
<evidence type="ECO:0000256" key="12">
    <source>
        <dbReference type="SAM" id="Phobius"/>
    </source>
</evidence>
<evidence type="ECO:0000256" key="11">
    <source>
        <dbReference type="ARBA" id="ARBA00023211"/>
    </source>
</evidence>
<feature type="transmembrane region" description="Helical" evidence="12">
    <location>
        <begin position="76"/>
        <end position="92"/>
    </location>
</feature>
<evidence type="ECO:0000313" key="13">
    <source>
        <dbReference type="EMBL" id="PJE78773.1"/>
    </source>
</evidence>
<comment type="caution">
    <text evidence="13">The sequence shown here is derived from an EMBL/GenBank/DDBJ whole genome shotgun (WGS) entry which is preliminary data.</text>
</comment>
<dbReference type="EMBL" id="NSIT01000130">
    <property type="protein sequence ID" value="PJE78773.1"/>
    <property type="molecule type" value="Genomic_DNA"/>
</dbReference>
<dbReference type="GO" id="GO:0044038">
    <property type="term" value="P:cell wall macromolecule biosynthetic process"/>
    <property type="evidence" value="ECO:0007669"/>
    <property type="project" value="TreeGrafter"/>
</dbReference>
<feature type="transmembrane region" description="Helical" evidence="12">
    <location>
        <begin position="49"/>
        <end position="70"/>
    </location>
</feature>
<protein>
    <submittedName>
        <fullName evidence="13">Undecaprenyl-phosphate alpha-N-acetylglucosaminyl 1-phosphate transferase</fullName>
        <ecNumber evidence="13">2.7.8.33</ecNumber>
    </submittedName>
</protein>
<dbReference type="PROSITE" id="PS01348">
    <property type="entry name" value="MRAY_2"/>
    <property type="match status" value="1"/>
</dbReference>
<name>A0A2H9T6D0_9ZZZZ</name>
<keyword evidence="9 12" id="KW-1133">Transmembrane helix</keyword>
<keyword evidence="4" id="KW-0328">Glycosyltransferase</keyword>
<dbReference type="GO" id="GO:0071555">
    <property type="term" value="P:cell wall organization"/>
    <property type="evidence" value="ECO:0007669"/>
    <property type="project" value="TreeGrafter"/>
</dbReference>
<keyword evidence="5 13" id="KW-0808">Transferase</keyword>
<comment type="subcellular location">
    <subcellularLocation>
        <location evidence="1">Cell membrane</location>
        <topology evidence="1">Multi-pass membrane protein</topology>
    </subcellularLocation>
</comment>
<feature type="transmembrane region" description="Helical" evidence="12">
    <location>
        <begin position="104"/>
        <end position="122"/>
    </location>
</feature>
<keyword evidence="8" id="KW-0448">Lipopolysaccharide biosynthesis</keyword>
<dbReference type="GO" id="GO:0009276">
    <property type="term" value="C:Gram-negative-bacterium-type cell wall"/>
    <property type="evidence" value="ECO:0007669"/>
    <property type="project" value="InterPro"/>
</dbReference>
<keyword evidence="7" id="KW-0460">Magnesium</keyword>
<evidence type="ECO:0000256" key="3">
    <source>
        <dbReference type="ARBA" id="ARBA00022519"/>
    </source>
</evidence>
<dbReference type="EC" id="2.7.8.33" evidence="13"/>
<gene>
    <name evidence="13" type="primary">wecA_3</name>
    <name evidence="13" type="ORF">CI610_02279</name>
</gene>
<dbReference type="PANTHER" id="PTHR22926:SF3">
    <property type="entry name" value="UNDECAPRENYL-PHOSPHATE ALPHA-N-ACETYLGLUCOSAMINYL 1-PHOSPHATE TRANSFERASE"/>
    <property type="match status" value="1"/>
</dbReference>
<evidence type="ECO:0000256" key="9">
    <source>
        <dbReference type="ARBA" id="ARBA00022989"/>
    </source>
</evidence>
<dbReference type="PANTHER" id="PTHR22926">
    <property type="entry name" value="PHOSPHO-N-ACETYLMURAMOYL-PENTAPEPTIDE-TRANSFERASE"/>
    <property type="match status" value="1"/>
</dbReference>
<feature type="transmembrane region" description="Helical" evidence="12">
    <location>
        <begin position="326"/>
        <end position="344"/>
    </location>
</feature>
<keyword evidence="2" id="KW-1003">Cell membrane</keyword>
<feature type="transmembrane region" description="Helical" evidence="12">
    <location>
        <begin position="217"/>
        <end position="235"/>
    </location>
</feature>
<dbReference type="HAMAP" id="MF_02030">
    <property type="entry name" value="WecA_Gammaproteo"/>
    <property type="match status" value="1"/>
</dbReference>
<dbReference type="GO" id="GO:0009103">
    <property type="term" value="P:lipopolysaccharide biosynthetic process"/>
    <property type="evidence" value="ECO:0007669"/>
    <property type="project" value="UniProtKB-KW"/>
</dbReference>
<feature type="transmembrane region" description="Helical" evidence="12">
    <location>
        <begin position="187"/>
        <end position="205"/>
    </location>
</feature>
<dbReference type="GO" id="GO:0000287">
    <property type="term" value="F:magnesium ion binding"/>
    <property type="evidence" value="ECO:0007669"/>
    <property type="project" value="InterPro"/>
</dbReference>
<feature type="transmembrane region" description="Helical" evidence="12">
    <location>
        <begin position="134"/>
        <end position="155"/>
    </location>
</feature>
<feature type="transmembrane region" description="Helical" evidence="12">
    <location>
        <begin position="162"/>
        <end position="181"/>
    </location>
</feature>